<dbReference type="RefSeq" id="WP_208927786.1">
    <property type="nucleotide sequence ID" value="NZ_CP013655.1"/>
</dbReference>
<feature type="transmembrane region" description="Helical" evidence="1">
    <location>
        <begin position="32"/>
        <end position="49"/>
    </location>
</feature>
<dbReference type="PROSITE" id="PS50244">
    <property type="entry name" value="S5A_REDUCTASE"/>
    <property type="match status" value="1"/>
</dbReference>
<dbReference type="PANTHER" id="PTHR32251:SF17">
    <property type="entry name" value="STEROID 5-ALPHA REDUCTASE C-TERMINAL DOMAIN-CONTAINING PROTEIN"/>
    <property type="match status" value="1"/>
</dbReference>
<keyword evidence="1" id="KW-1133">Transmembrane helix</keyword>
<name>A0A0U2VV51_9ENTE</name>
<dbReference type="AlphaFoldDB" id="A0A0U2VV51"/>
<dbReference type="InterPro" id="IPR010721">
    <property type="entry name" value="UstE-like"/>
</dbReference>
<dbReference type="GO" id="GO:0016020">
    <property type="term" value="C:membrane"/>
    <property type="evidence" value="ECO:0007669"/>
    <property type="project" value="TreeGrafter"/>
</dbReference>
<gene>
    <name evidence="2" type="ORF">ATZ35_13935</name>
</gene>
<feature type="transmembrane region" description="Helical" evidence="1">
    <location>
        <begin position="103"/>
        <end position="127"/>
    </location>
</feature>
<dbReference type="Pfam" id="PF06966">
    <property type="entry name" value="DUF1295"/>
    <property type="match status" value="1"/>
</dbReference>
<keyword evidence="1" id="KW-0472">Membrane</keyword>
<accession>A0A0U2VV51</accession>
<feature type="transmembrane region" description="Helical" evidence="1">
    <location>
        <begin position="55"/>
        <end position="72"/>
    </location>
</feature>
<dbReference type="PANTHER" id="PTHR32251">
    <property type="entry name" value="3-OXO-5-ALPHA-STEROID 4-DEHYDROGENASE"/>
    <property type="match status" value="1"/>
</dbReference>
<dbReference type="Proteomes" id="UP000067523">
    <property type="component" value="Chromosome"/>
</dbReference>
<dbReference type="STRING" id="118060.ATZ35_13935"/>
<dbReference type="Gene3D" id="1.20.120.1630">
    <property type="match status" value="1"/>
</dbReference>
<protein>
    <submittedName>
        <fullName evidence="2">Steroid 5-alpha reductase</fullName>
    </submittedName>
</protein>
<evidence type="ECO:0000313" key="3">
    <source>
        <dbReference type="Proteomes" id="UP000067523"/>
    </source>
</evidence>
<feature type="transmembrane region" description="Helical" evidence="1">
    <location>
        <begin position="6"/>
        <end position="25"/>
    </location>
</feature>
<feature type="transmembrane region" description="Helical" evidence="1">
    <location>
        <begin position="209"/>
        <end position="228"/>
    </location>
</feature>
<keyword evidence="3" id="KW-1185">Reference proteome</keyword>
<feature type="transmembrane region" description="Helical" evidence="1">
    <location>
        <begin position="133"/>
        <end position="153"/>
    </location>
</feature>
<evidence type="ECO:0000256" key="1">
    <source>
        <dbReference type="SAM" id="Phobius"/>
    </source>
</evidence>
<reference evidence="3" key="1">
    <citation type="submission" date="2015-12" db="EMBL/GenBank/DDBJ databases">
        <authorList>
            <person name="Lauer A."/>
            <person name="Humrighouse B."/>
            <person name="Loparev V."/>
            <person name="Shewmaker P.L."/>
            <person name="Whitney A.M."/>
            <person name="McLaughlin R.W."/>
        </authorList>
    </citation>
    <scope>NUCLEOTIDE SEQUENCE [LARGE SCALE GENOMIC DNA]</scope>
    <source>
        <strain evidence="3">LMG 26678</strain>
    </source>
</reference>
<sequence>MTILIISGVIFTYFTLLFFLAQYLHNNSIVDLAWGIGFVLVAITGYFIMPQKTTASTIVLVLVTVWGVRLFLHLAKRNIGKPEDYRYVNMRKRWGHHFAKLKAYLNVFVLQGVLLLVVSMPILFVMTSSTDEFYWWNGLGIVIWGVGFAFETIGDAQLTNFKKNGSNHGKLLTTGLWSVTRHPNYFGEALSWWGIFLITLNELRNSWGIIGPLTITLLLLFVSGVPLLEKKYKDRPDFIAYANKTPKFVPFFGKKGL</sequence>
<keyword evidence="1" id="KW-0812">Transmembrane</keyword>
<dbReference type="EMBL" id="CP013655">
    <property type="protein sequence ID" value="ALS38207.1"/>
    <property type="molecule type" value="Genomic_DNA"/>
</dbReference>
<evidence type="ECO:0000313" key="2">
    <source>
        <dbReference type="EMBL" id="ALS38207.1"/>
    </source>
</evidence>
<dbReference type="KEGG" id="erx:ATZ35_13935"/>
<organism evidence="2 3">
    <name type="scientific">Enterococcus rotai</name>
    <dbReference type="NCBI Taxonomy" id="118060"/>
    <lineage>
        <taxon>Bacteria</taxon>
        <taxon>Bacillati</taxon>
        <taxon>Bacillota</taxon>
        <taxon>Bacilli</taxon>
        <taxon>Lactobacillales</taxon>
        <taxon>Enterococcaceae</taxon>
        <taxon>Enterococcus</taxon>
    </lineage>
</organism>
<proteinExistence type="predicted"/>